<reference evidence="1" key="1">
    <citation type="journal article" date="2006" name="PLoS Pathog.">
        <title>New perspectives on host-parasite interplay by comparative transcriptomic and proteomic analyses of Schistosoma japonicum.</title>
        <authorList>
            <person name="Liu F."/>
            <person name="Lu J."/>
            <person name="Hu W."/>
            <person name="Wang S.Y."/>
            <person name="Cui S.J."/>
            <person name="Chi M."/>
            <person name="Yan Q."/>
            <person name="Wang X.R."/>
            <person name="Song H.D."/>
            <person name="Xu X.N."/>
            <person name="Wang J.J."/>
            <person name="Zhang X.L."/>
            <person name="Zhang X."/>
            <person name="Wang Z.Q."/>
            <person name="Xue C.L."/>
            <person name="Brindley P.J."/>
            <person name="McManus D.P."/>
            <person name="Yang P.Y."/>
            <person name="Feng Z."/>
            <person name="Chen Z."/>
            <person name="Han Z.G."/>
        </authorList>
    </citation>
    <scope>NUCLEOTIDE SEQUENCE</scope>
</reference>
<evidence type="ECO:0000313" key="1">
    <source>
        <dbReference type="EMBL" id="AAX24437.2"/>
    </source>
</evidence>
<sequence>QDYLLDLYMAIEINNNFLKQYENFVEESQRSVKELAVMKEKMELLSRDYGQLNQNLSDSLRRKFDERNRTITETQTNETLQSCNRFLPSNGYGNLKEIMIIFFLTLNKYARYGILWHHV</sequence>
<organism evidence="1">
    <name type="scientific">Schistosoma japonicum</name>
    <name type="common">Blood fluke</name>
    <dbReference type="NCBI Taxonomy" id="6182"/>
    <lineage>
        <taxon>Eukaryota</taxon>
        <taxon>Metazoa</taxon>
        <taxon>Spiralia</taxon>
        <taxon>Lophotrochozoa</taxon>
        <taxon>Platyhelminthes</taxon>
        <taxon>Trematoda</taxon>
        <taxon>Digenea</taxon>
        <taxon>Strigeidida</taxon>
        <taxon>Schistosomatoidea</taxon>
        <taxon>Schistosomatidae</taxon>
        <taxon>Schistosoma</taxon>
    </lineage>
</organism>
<protein>
    <submittedName>
        <fullName evidence="1">SJCHGC04079 protein</fullName>
    </submittedName>
</protein>
<dbReference type="AlphaFoldDB" id="Q5C7D7"/>
<dbReference type="EMBL" id="AY808548">
    <property type="protein sequence ID" value="AAX24437.2"/>
    <property type="molecule type" value="mRNA"/>
</dbReference>
<proteinExistence type="evidence at transcript level"/>
<name>Q5C7D7_SCHJA</name>
<feature type="non-terminal residue" evidence="1">
    <location>
        <position position="1"/>
    </location>
</feature>
<accession>Q5C7D7</accession>